<reference evidence="2 3" key="1">
    <citation type="submission" date="2016-01" db="EMBL/GenBank/DDBJ databases">
        <title>Highly variable Streptococcus oralis are common among viridans streptococci isolated from primates.</title>
        <authorList>
            <person name="Denapaite D."/>
            <person name="Rieger M."/>
            <person name="Koendgen S."/>
            <person name="Brueckner R."/>
            <person name="Ochigava I."/>
            <person name="Kappeler P."/>
            <person name="Maetz-Rensing K."/>
            <person name="Leendertz F."/>
            <person name="Hakenbeck R."/>
        </authorList>
    </citation>
    <scope>NUCLEOTIDE SEQUENCE [LARGE SCALE GENOMIC DNA]</scope>
    <source>
        <strain evidence="2 3">DD16</strain>
    </source>
</reference>
<name>A0A139PB52_STROR</name>
<organism evidence="2 3">
    <name type="scientific">Streptococcus oralis</name>
    <dbReference type="NCBI Taxonomy" id="1303"/>
    <lineage>
        <taxon>Bacteria</taxon>
        <taxon>Bacillati</taxon>
        <taxon>Bacillota</taxon>
        <taxon>Bacilli</taxon>
        <taxon>Lactobacillales</taxon>
        <taxon>Streptococcaceae</taxon>
        <taxon>Streptococcus</taxon>
    </lineage>
</organism>
<evidence type="ECO:0000313" key="2">
    <source>
        <dbReference type="EMBL" id="KXT85366.1"/>
    </source>
</evidence>
<dbReference type="EMBL" id="LQOB01000273">
    <property type="protein sequence ID" value="KXT85366.1"/>
    <property type="molecule type" value="Genomic_DNA"/>
</dbReference>
<comment type="caution">
    <text evidence="2">The sequence shown here is derived from an EMBL/GenBank/DDBJ whole genome shotgun (WGS) entry which is preliminary data.</text>
</comment>
<dbReference type="Proteomes" id="UP000072653">
    <property type="component" value="Unassembled WGS sequence"/>
</dbReference>
<keyword evidence="1" id="KW-1133">Transmembrane helix</keyword>
<proteinExistence type="predicted"/>
<dbReference type="PATRIC" id="fig|1303.79.peg.1799"/>
<protein>
    <submittedName>
        <fullName evidence="2">Uncharacterized protein</fullName>
    </submittedName>
</protein>
<keyword evidence="1" id="KW-0812">Transmembrane</keyword>
<gene>
    <name evidence="2" type="ORF">SORDD16_01518</name>
</gene>
<keyword evidence="1" id="KW-0472">Membrane</keyword>
<evidence type="ECO:0000313" key="3">
    <source>
        <dbReference type="Proteomes" id="UP000072653"/>
    </source>
</evidence>
<sequence>MMSKNKETLPSLLEENILEERKNVDEDSLFGCIYLIVLLFVLFLIFGTFAGKVNIFDFLELVFQRLRG</sequence>
<feature type="transmembrane region" description="Helical" evidence="1">
    <location>
        <begin position="28"/>
        <end position="50"/>
    </location>
</feature>
<dbReference type="AlphaFoldDB" id="A0A139PB52"/>
<evidence type="ECO:0000256" key="1">
    <source>
        <dbReference type="SAM" id="Phobius"/>
    </source>
</evidence>
<accession>A0A139PB52</accession>